<dbReference type="RefSeq" id="WP_269104581.1">
    <property type="nucleotide sequence ID" value="NZ_CP114063.1"/>
</dbReference>
<gene>
    <name evidence="9" type="ORF">OZ415_06805</name>
</gene>
<accession>A0AA47GA91</accession>
<evidence type="ECO:0000256" key="2">
    <source>
        <dbReference type="ARBA" id="ARBA00007400"/>
    </source>
</evidence>
<feature type="transmembrane region" description="Helical" evidence="7">
    <location>
        <begin position="150"/>
        <end position="166"/>
    </location>
</feature>
<dbReference type="GO" id="GO:0016413">
    <property type="term" value="F:O-acetyltransferase activity"/>
    <property type="evidence" value="ECO:0007669"/>
    <property type="project" value="TreeGrafter"/>
</dbReference>
<comment type="similarity">
    <text evidence="2">Belongs to the acyltransferase 3 family.</text>
</comment>
<evidence type="ECO:0000259" key="8">
    <source>
        <dbReference type="Pfam" id="PF01757"/>
    </source>
</evidence>
<dbReference type="Proteomes" id="UP001164714">
    <property type="component" value="Chromosome"/>
</dbReference>
<feature type="transmembrane region" description="Helical" evidence="7">
    <location>
        <begin position="42"/>
        <end position="64"/>
    </location>
</feature>
<keyword evidence="6 7" id="KW-0472">Membrane</keyword>
<dbReference type="AlphaFoldDB" id="A0AA47GA91"/>
<keyword evidence="9" id="KW-0808">Transferase</keyword>
<keyword evidence="9" id="KW-0012">Acyltransferase</keyword>
<evidence type="ECO:0000256" key="7">
    <source>
        <dbReference type="SAM" id="Phobius"/>
    </source>
</evidence>
<keyword evidence="3" id="KW-1003">Cell membrane</keyword>
<dbReference type="PANTHER" id="PTHR40074:SF2">
    <property type="entry name" value="O-ACETYLTRANSFERASE WECH"/>
    <property type="match status" value="1"/>
</dbReference>
<feature type="domain" description="Acyltransferase 3" evidence="8">
    <location>
        <begin position="7"/>
        <end position="162"/>
    </location>
</feature>
<sequence length="168" mass="19441">MSKRYENFDYLRGLAIIGVILIHITAPLASSSDVWGWLFNQLFRFAVPVFFLLSGWGLVISNSYEKSISYTEFINKRLLKVELPPYFIWNVIYVLYRNLLTLFTENKPISALDFIKGVFVGTNYNHLYFIPLIVLFYLLYPFLMKIGKSNIGVLLSLIITILSHLACI</sequence>
<feature type="transmembrane region" description="Helical" evidence="7">
    <location>
        <begin position="85"/>
        <end position="104"/>
    </location>
</feature>
<organism evidence="9 10">
    <name type="scientific">Aerococcus urinaeequi</name>
    <dbReference type="NCBI Taxonomy" id="51665"/>
    <lineage>
        <taxon>Bacteria</taxon>
        <taxon>Bacillati</taxon>
        <taxon>Bacillota</taxon>
        <taxon>Bacilli</taxon>
        <taxon>Lactobacillales</taxon>
        <taxon>Aerococcaceae</taxon>
        <taxon>Aerococcus</taxon>
    </lineage>
</organism>
<evidence type="ECO:0000256" key="1">
    <source>
        <dbReference type="ARBA" id="ARBA00004651"/>
    </source>
</evidence>
<evidence type="ECO:0000313" key="10">
    <source>
        <dbReference type="Proteomes" id="UP001164714"/>
    </source>
</evidence>
<evidence type="ECO:0000256" key="4">
    <source>
        <dbReference type="ARBA" id="ARBA00022692"/>
    </source>
</evidence>
<dbReference type="InterPro" id="IPR002656">
    <property type="entry name" value="Acyl_transf_3_dom"/>
</dbReference>
<proteinExistence type="inferred from homology"/>
<dbReference type="GO" id="GO:0009246">
    <property type="term" value="P:enterobacterial common antigen biosynthetic process"/>
    <property type="evidence" value="ECO:0007669"/>
    <property type="project" value="TreeGrafter"/>
</dbReference>
<dbReference type="PANTHER" id="PTHR40074">
    <property type="entry name" value="O-ACETYLTRANSFERASE WECH"/>
    <property type="match status" value="1"/>
</dbReference>
<feature type="transmembrane region" description="Helical" evidence="7">
    <location>
        <begin position="12"/>
        <end position="30"/>
    </location>
</feature>
<evidence type="ECO:0000256" key="3">
    <source>
        <dbReference type="ARBA" id="ARBA00022475"/>
    </source>
</evidence>
<keyword evidence="5 7" id="KW-1133">Transmembrane helix</keyword>
<evidence type="ECO:0000256" key="6">
    <source>
        <dbReference type="ARBA" id="ARBA00023136"/>
    </source>
</evidence>
<reference evidence="9" key="1">
    <citation type="submission" date="2022-12" db="EMBL/GenBank/DDBJ databases">
        <title>Whole genome sequence analysis of a duck derived balloon bacteium Aerococcus urinaeequi henan2020.</title>
        <authorList>
            <person name="Zhang H."/>
            <person name="Qiao H.X."/>
            <person name="Bian C.Z."/>
            <person name="Shu J.C."/>
        </authorList>
    </citation>
    <scope>NUCLEOTIDE SEQUENCE</scope>
    <source>
        <strain evidence="9">2020-HN-1</strain>
    </source>
</reference>
<evidence type="ECO:0000256" key="5">
    <source>
        <dbReference type="ARBA" id="ARBA00022989"/>
    </source>
</evidence>
<dbReference type="EMBL" id="CP114063">
    <property type="protein sequence ID" value="WAT23968.1"/>
    <property type="molecule type" value="Genomic_DNA"/>
</dbReference>
<keyword evidence="4 7" id="KW-0812">Transmembrane</keyword>
<dbReference type="Pfam" id="PF01757">
    <property type="entry name" value="Acyl_transf_3"/>
    <property type="match status" value="1"/>
</dbReference>
<evidence type="ECO:0000313" key="9">
    <source>
        <dbReference type="EMBL" id="WAT23968.1"/>
    </source>
</evidence>
<dbReference type="GO" id="GO:0005886">
    <property type="term" value="C:plasma membrane"/>
    <property type="evidence" value="ECO:0007669"/>
    <property type="project" value="UniProtKB-SubCell"/>
</dbReference>
<name>A0AA47GA91_9LACT</name>
<comment type="subcellular location">
    <subcellularLocation>
        <location evidence="1">Cell membrane</location>
        <topology evidence="1">Multi-pass membrane protein</topology>
    </subcellularLocation>
</comment>
<feature type="transmembrane region" description="Helical" evidence="7">
    <location>
        <begin position="124"/>
        <end position="143"/>
    </location>
</feature>
<protein>
    <submittedName>
        <fullName evidence="9">Acyltransferase</fullName>
    </submittedName>
</protein>